<organism evidence="1 2">
    <name type="scientific">SAR92 bacterium BACL26 MAG-121220-bin70</name>
    <dbReference type="NCBI Taxonomy" id="1655626"/>
    <lineage>
        <taxon>Bacteria</taxon>
        <taxon>Pseudomonadati</taxon>
        <taxon>Pseudomonadota</taxon>
        <taxon>Gammaproteobacteria</taxon>
        <taxon>Cellvibrionales</taxon>
        <taxon>Porticoccaceae</taxon>
        <taxon>SAR92 clade</taxon>
    </lineage>
</organism>
<comment type="caution">
    <text evidence="1">The sequence shown here is derived from an EMBL/GenBank/DDBJ whole genome shotgun (WGS) entry which is preliminary data.</text>
</comment>
<evidence type="ECO:0008006" key="3">
    <source>
        <dbReference type="Google" id="ProtNLM"/>
    </source>
</evidence>
<dbReference type="Gene3D" id="3.30.70.930">
    <property type="match status" value="1"/>
</dbReference>
<dbReference type="AlphaFoldDB" id="A0A0R2U439"/>
<proteinExistence type="predicted"/>
<protein>
    <recommendedName>
        <fullName evidence="3">Thiamine-binding protein domain-containing protein</fullName>
    </recommendedName>
</protein>
<dbReference type="InterPro" id="IPR029756">
    <property type="entry name" value="MTH1187/YkoF-like"/>
</dbReference>
<name>A0A0R2U439_9GAMM</name>
<accession>A0A0R2U439</accession>
<gene>
    <name evidence="1" type="ORF">ABS24_08220</name>
</gene>
<evidence type="ECO:0000313" key="2">
    <source>
        <dbReference type="Proteomes" id="UP000051213"/>
    </source>
</evidence>
<dbReference type="Proteomes" id="UP000051213">
    <property type="component" value="Unassembled WGS sequence"/>
</dbReference>
<evidence type="ECO:0000313" key="1">
    <source>
        <dbReference type="EMBL" id="KRO94239.1"/>
    </source>
</evidence>
<sequence length="82" mass="9383">MQVTIDISMYPNREDFIPPIDGFLEKINQFNDLKITTFPTSTVVQGEYEHAMKAVQDTIAACYREYNMAVYVAKIIPGYEAL</sequence>
<dbReference type="EMBL" id="LICA01000167">
    <property type="protein sequence ID" value="KRO94239.1"/>
    <property type="molecule type" value="Genomic_DNA"/>
</dbReference>
<reference evidence="1 2" key="1">
    <citation type="submission" date="2015-10" db="EMBL/GenBank/DDBJ databases">
        <title>Metagenome-Assembled Genomes uncover a global brackish microbiome.</title>
        <authorList>
            <person name="Hugerth L.W."/>
            <person name="Larsson J."/>
            <person name="Alneberg J."/>
            <person name="Lindh M.V."/>
            <person name="Legrand C."/>
            <person name="Pinhassi J."/>
            <person name="Andersson A.F."/>
        </authorList>
    </citation>
    <scope>NUCLEOTIDE SEQUENCE [LARGE SCALE GENOMIC DNA]</scope>
    <source>
        <strain evidence="1">BACL26 MAG-121220-bin70</strain>
    </source>
</reference>
<dbReference type="SUPFAM" id="SSF89957">
    <property type="entry name" value="MTH1187/YkoF-like"/>
    <property type="match status" value="1"/>
</dbReference>